<feature type="signal peptide" evidence="2">
    <location>
        <begin position="1"/>
        <end position="19"/>
    </location>
</feature>
<dbReference type="RefSeq" id="WP_230476963.1">
    <property type="nucleotide sequence ID" value="NZ_CP072842.1"/>
</dbReference>
<evidence type="ECO:0000259" key="3">
    <source>
        <dbReference type="Pfam" id="PF18962"/>
    </source>
</evidence>
<evidence type="ECO:0000313" key="5">
    <source>
        <dbReference type="Proteomes" id="UP000672011"/>
    </source>
</evidence>
<gene>
    <name evidence="4" type="ORF">J9309_03010</name>
</gene>
<keyword evidence="5" id="KW-1185">Reference proteome</keyword>
<reference evidence="4 5" key="1">
    <citation type="journal article" date="2021" name="Int. J. Syst. Evol. Microbiol.">
        <title>Faecalibacter bovis sp. nov., isolated from cow faeces.</title>
        <authorList>
            <person name="Li F."/>
            <person name="Zhao W."/>
            <person name="Hong Q."/>
            <person name="Shao Q."/>
            <person name="Song J."/>
            <person name="Yang S."/>
        </authorList>
    </citation>
    <scope>NUCLEOTIDE SEQUENCE [LARGE SCALE GENOMIC DNA]</scope>
    <source>
        <strain evidence="4 5">ZY171143</strain>
    </source>
</reference>
<sequence>MKKLFAFLFGISFFALTNAQNSAVDFYVHDLDKSEGVIYNKLKFGSTYNFLIDHSHNFYYMDHQLKRTTRIPIQPYFLYTDNIINADNEFFRINSSASQLSRILFGGSEEVIIGNVSGLKELGSFQGQKYISFEQGERTKFGRLDRNGFHELVTTHASLFKNSELHDNYFISLYYNKVVVYNILDGTSFTYPFVSTYTFNSSENHEIAYFNNKLYFNTVDVERTLIGLKSNILDLRTNTVSVNTSFQNLYTKIIKVNDKGVFKINPNSTRLHVINPDESIQTVELPYVIPETDFYRENYIGDDRLIIKHNGARGYVEVNVATYTATKHDALEGVSTPIAISGDEIYYLRNNKLYIYNAVTRVSTLYSDELSVIKIFEKNGDEIFINASLPKTGYEMYSINVNTKDLTFYGDANNEPISYPKRFYDINGKTIVLGILNAFVTEGTPQSTRMLESDNNLVHNDEDLSLKVNNNIIFSCKPIGSHEYQNDLCVIDGNNFEFKQLSNDSNNNVKVIDLLAAGATKAYFIGETLQHGKELWVSDGTLNGTRMVKDITLGANSTEIEILYSKETIIGDKFYFIKIYRIGNNLRKELWVSDGTSQGTYKLKDITSLTTSSSYLTAYLVSAKGNNLLFTKRDPNIQNSNLGLYQLNLETLAETKLSNLKDDYGFRDIVVQDDNIYFTEKISIFNNGFSRINARTLEKRIYESSFFVRDDTKTIRDCQDYMLYDDGAFDSQLFVFNNRTNRKLQLPHTYDPYTLTSMCINGRLVLSGNTDGMDSHFVTISDDSFNFHPVTLNGNRYSNRVSLMYYNESTNKMYSRSESEIVEAAGELLITDFDLEPFTLSLANLDDPNKKSLVSIYPNPTSRELFISPKDVTILDYSIYDLTGREIKSFINKSDGNIKIDVSDFLKGIYIINVNTTKGKESKKLIVK</sequence>
<feature type="chain" id="PRO_5047270630" evidence="2">
    <location>
        <begin position="20"/>
        <end position="928"/>
    </location>
</feature>
<proteinExistence type="predicted"/>
<dbReference type="Pfam" id="PF18962">
    <property type="entry name" value="Por_Secre_tail"/>
    <property type="match status" value="1"/>
</dbReference>
<dbReference type="InterPro" id="IPR026444">
    <property type="entry name" value="Secre_tail"/>
</dbReference>
<reference evidence="5" key="2">
    <citation type="submission" date="2021-04" db="EMBL/GenBank/DDBJ databases">
        <title>Taxonomy of Flavobacteriaceae bacterium ZY171143.</title>
        <authorList>
            <person name="Li F."/>
        </authorList>
    </citation>
    <scope>NUCLEOTIDE SEQUENCE [LARGE SCALE GENOMIC DNA]</scope>
    <source>
        <strain evidence="5">ZY171143</strain>
    </source>
</reference>
<evidence type="ECO:0000256" key="2">
    <source>
        <dbReference type="SAM" id="SignalP"/>
    </source>
</evidence>
<protein>
    <submittedName>
        <fullName evidence="4">T9SS type A sorting domain-containing protein</fullName>
    </submittedName>
</protein>
<evidence type="ECO:0000313" key="4">
    <source>
        <dbReference type="EMBL" id="QTV06319.1"/>
    </source>
</evidence>
<feature type="domain" description="Secretion system C-terminal sorting" evidence="3">
    <location>
        <begin position="856"/>
        <end position="927"/>
    </location>
</feature>
<name>A0ABX7XFE2_9FLAO</name>
<dbReference type="Proteomes" id="UP000672011">
    <property type="component" value="Chromosome"/>
</dbReference>
<dbReference type="EMBL" id="CP072842">
    <property type="protein sequence ID" value="QTV06319.1"/>
    <property type="molecule type" value="Genomic_DNA"/>
</dbReference>
<organism evidence="4 5">
    <name type="scientific">Faecalibacter bovis</name>
    <dbReference type="NCBI Taxonomy" id="2898187"/>
    <lineage>
        <taxon>Bacteria</taxon>
        <taxon>Pseudomonadati</taxon>
        <taxon>Bacteroidota</taxon>
        <taxon>Flavobacteriia</taxon>
        <taxon>Flavobacteriales</taxon>
        <taxon>Weeksellaceae</taxon>
        <taxon>Faecalibacter</taxon>
    </lineage>
</organism>
<accession>A0ABX7XFE2</accession>
<evidence type="ECO:0000256" key="1">
    <source>
        <dbReference type="ARBA" id="ARBA00022729"/>
    </source>
</evidence>
<keyword evidence="1 2" id="KW-0732">Signal</keyword>
<dbReference type="SUPFAM" id="SSF69304">
    <property type="entry name" value="Tricorn protease N-terminal domain"/>
    <property type="match status" value="1"/>
</dbReference>
<dbReference type="NCBIfam" id="TIGR04183">
    <property type="entry name" value="Por_Secre_tail"/>
    <property type="match status" value="1"/>
</dbReference>